<dbReference type="InterPro" id="IPR007329">
    <property type="entry name" value="FMN-bd"/>
</dbReference>
<evidence type="ECO:0000256" key="1">
    <source>
        <dbReference type="SAM" id="SignalP"/>
    </source>
</evidence>
<evidence type="ECO:0000259" key="2">
    <source>
        <dbReference type="SMART" id="SM00900"/>
    </source>
</evidence>
<dbReference type="GO" id="GO:0016020">
    <property type="term" value="C:membrane"/>
    <property type="evidence" value="ECO:0007669"/>
    <property type="project" value="InterPro"/>
</dbReference>
<dbReference type="Pfam" id="PF04205">
    <property type="entry name" value="FMN_bind"/>
    <property type="match status" value="1"/>
</dbReference>
<accession>A0A173XCU7</accession>
<keyword evidence="1" id="KW-0732">Signal</keyword>
<proteinExistence type="predicted"/>
<dbReference type="GeneID" id="42774937"/>
<sequence length="148" mass="15691">MNKKRILSLVAATMLSVAVLAGCGSKEEGMKDGKYEVEAAAADKNGYKSTLTLEVKDGKIVAADYDEISTEGASKQSDAEYNKKMKEFGKVTNPEEAFPALEKAIVEKQSAEVDAFTGATSSSNNFKKLAAKAIENATAGNTEKAIVE</sequence>
<dbReference type="Proteomes" id="UP000092714">
    <property type="component" value="Unassembled WGS sequence"/>
</dbReference>
<dbReference type="RefSeq" id="WP_027097103.1">
    <property type="nucleotide sequence ID" value="NZ_CABHIH010000002.1"/>
</dbReference>
<dbReference type="SMART" id="SM00900">
    <property type="entry name" value="FMN_bind"/>
    <property type="match status" value="1"/>
</dbReference>
<keyword evidence="4" id="KW-1185">Reference proteome</keyword>
<protein>
    <recommendedName>
        <fullName evidence="2">FMN-binding domain-containing protein</fullName>
    </recommendedName>
</protein>
<organism evidence="3 4">
    <name type="scientific">Clostridium paraputrificum</name>
    <dbReference type="NCBI Taxonomy" id="29363"/>
    <lineage>
        <taxon>Bacteria</taxon>
        <taxon>Bacillati</taxon>
        <taxon>Bacillota</taxon>
        <taxon>Clostridia</taxon>
        <taxon>Eubacteriales</taxon>
        <taxon>Clostridiaceae</taxon>
        <taxon>Clostridium</taxon>
    </lineage>
</organism>
<dbReference type="GO" id="GO:0010181">
    <property type="term" value="F:FMN binding"/>
    <property type="evidence" value="ECO:0007669"/>
    <property type="project" value="InterPro"/>
</dbReference>
<feature type="domain" description="FMN-binding" evidence="2">
    <location>
        <begin position="46"/>
        <end position="137"/>
    </location>
</feature>
<feature type="signal peptide" evidence="1">
    <location>
        <begin position="1"/>
        <end position="21"/>
    </location>
</feature>
<feature type="chain" id="PRO_5039003288" description="FMN-binding domain-containing protein" evidence="1">
    <location>
        <begin position="22"/>
        <end position="148"/>
    </location>
</feature>
<name>A0A173XCU7_9CLOT</name>
<dbReference type="EMBL" id="MAPZ01000011">
    <property type="protein sequence ID" value="OBY11585.1"/>
    <property type="molecule type" value="Genomic_DNA"/>
</dbReference>
<dbReference type="AlphaFoldDB" id="A0A173XCU7"/>
<gene>
    <name evidence="3" type="ORF">CP373A1_04120</name>
</gene>
<evidence type="ECO:0000313" key="3">
    <source>
        <dbReference type="EMBL" id="OBY11585.1"/>
    </source>
</evidence>
<reference evidence="3 4" key="1">
    <citation type="submission" date="2016-06" db="EMBL/GenBank/DDBJ databases">
        <authorList>
            <person name="Kjaerup R.B."/>
            <person name="Dalgaard T.S."/>
            <person name="Juul-Madsen H.R."/>
        </authorList>
    </citation>
    <scope>NUCLEOTIDE SEQUENCE [LARGE SCALE GENOMIC DNA]</scope>
    <source>
        <strain evidence="3 4">373-A1</strain>
    </source>
</reference>
<dbReference type="PROSITE" id="PS51257">
    <property type="entry name" value="PROKAR_LIPOPROTEIN"/>
    <property type="match status" value="1"/>
</dbReference>
<dbReference type="eggNOG" id="COG4939">
    <property type="taxonomic scope" value="Bacteria"/>
</dbReference>
<comment type="caution">
    <text evidence="3">The sequence shown here is derived from an EMBL/GenBank/DDBJ whole genome shotgun (WGS) entry which is preliminary data.</text>
</comment>
<dbReference type="Gene3D" id="3.90.1010.20">
    <property type="match status" value="1"/>
</dbReference>
<dbReference type="OrthoDB" id="1937675at2"/>
<evidence type="ECO:0000313" key="4">
    <source>
        <dbReference type="Proteomes" id="UP000092714"/>
    </source>
</evidence>